<dbReference type="PROSITE" id="PS51257">
    <property type="entry name" value="PROKAR_LIPOPROTEIN"/>
    <property type="match status" value="1"/>
</dbReference>
<feature type="region of interest" description="Disordered" evidence="1">
    <location>
        <begin position="205"/>
        <end position="269"/>
    </location>
</feature>
<feature type="region of interest" description="Disordered" evidence="1">
    <location>
        <begin position="427"/>
        <end position="451"/>
    </location>
</feature>
<feature type="compositionally biased region" description="Polar residues" evidence="1">
    <location>
        <begin position="427"/>
        <end position="440"/>
    </location>
</feature>
<name>A0A8S2B5R1_ARAAE</name>
<dbReference type="Proteomes" id="UP000682877">
    <property type="component" value="Chromosome 8"/>
</dbReference>
<gene>
    <name evidence="2" type="ORF">AARE701A_LOCUS21921</name>
</gene>
<organism evidence="2 3">
    <name type="scientific">Arabidopsis arenosa</name>
    <name type="common">Sand rock-cress</name>
    <name type="synonym">Cardaminopsis arenosa</name>
    <dbReference type="NCBI Taxonomy" id="38785"/>
    <lineage>
        <taxon>Eukaryota</taxon>
        <taxon>Viridiplantae</taxon>
        <taxon>Streptophyta</taxon>
        <taxon>Embryophyta</taxon>
        <taxon>Tracheophyta</taxon>
        <taxon>Spermatophyta</taxon>
        <taxon>Magnoliopsida</taxon>
        <taxon>eudicotyledons</taxon>
        <taxon>Gunneridae</taxon>
        <taxon>Pentapetalae</taxon>
        <taxon>rosids</taxon>
        <taxon>malvids</taxon>
        <taxon>Brassicales</taxon>
        <taxon>Brassicaceae</taxon>
        <taxon>Camelineae</taxon>
        <taxon>Arabidopsis</taxon>
    </lineage>
</organism>
<sequence>MSRNSHQLHVPPFSAPLQTVFVACLWSFACSPLHHCGVGFDCLVSGIYPLRILIKTLFVKLSLSCFLVSVSQRLCFKCSCSSAPFNMSHRFSRTEKGKWEAGSLRVTRSNLPWKRLRLVKESKTPANKKPEEIVGMMAGIGAWNSIGEMKIDTVGYPLLDATPLTEMVSVFRIQETLEGLTILLLENRDSYSRRSQGNFSIVAARGESQRSHNASEVNTPPPLPPRENLVANPAPQEGTREITPQGSGRVGSGSRERRPALERLSLPSQEPYYHQNVEETNEPSQLLQDVEIRYLEEEMDGFPATNSAGRRRGSDIAGPSAGPSVVFQAQEDSFPSQLERVHTSLRLGPVPPTLTKKQTKPKTQAKKGGSKAKPKPAPKRRLPRATIITRGTKSPLQGTSIRKLIATRSTNPPRKRLCGDNGILTTSASILPGSSSNPADTTIPEEEQAFNPVPTSCKAAVDFQSPPNPLP</sequence>
<keyword evidence="3" id="KW-1185">Reference proteome</keyword>
<feature type="region of interest" description="Disordered" evidence="1">
    <location>
        <begin position="302"/>
        <end position="323"/>
    </location>
</feature>
<accession>A0A8S2B5R1</accession>
<feature type="compositionally biased region" description="Basic residues" evidence="1">
    <location>
        <begin position="357"/>
        <end position="383"/>
    </location>
</feature>
<feature type="region of interest" description="Disordered" evidence="1">
    <location>
        <begin position="344"/>
        <end position="396"/>
    </location>
</feature>
<evidence type="ECO:0000256" key="1">
    <source>
        <dbReference type="SAM" id="MobiDB-lite"/>
    </source>
</evidence>
<dbReference type="AlphaFoldDB" id="A0A8S2B5R1"/>
<dbReference type="EMBL" id="LR999458">
    <property type="protein sequence ID" value="CAE6249476.1"/>
    <property type="molecule type" value="Genomic_DNA"/>
</dbReference>
<evidence type="ECO:0000313" key="2">
    <source>
        <dbReference type="EMBL" id="CAE6249476.1"/>
    </source>
</evidence>
<protein>
    <submittedName>
        <fullName evidence="2">Uncharacterized protein</fullName>
    </submittedName>
</protein>
<evidence type="ECO:0000313" key="3">
    <source>
        <dbReference type="Proteomes" id="UP000682877"/>
    </source>
</evidence>
<reference evidence="2" key="1">
    <citation type="submission" date="2021-01" db="EMBL/GenBank/DDBJ databases">
        <authorList>
            <person name="Bezrukov I."/>
        </authorList>
    </citation>
    <scope>NUCLEOTIDE SEQUENCE</scope>
</reference>
<proteinExistence type="predicted"/>